<feature type="domain" description="Sld7 C-terminal" evidence="2">
    <location>
        <begin position="207"/>
        <end position="285"/>
    </location>
</feature>
<dbReference type="EMBL" id="CCBN010000008">
    <property type="protein sequence ID" value="CDO54627.1"/>
    <property type="molecule type" value="Genomic_DNA"/>
</dbReference>
<evidence type="ECO:0000256" key="1">
    <source>
        <dbReference type="SAM" id="MobiDB-lite"/>
    </source>
</evidence>
<gene>
    <name evidence="3" type="ORF">BN980_GECA08s02177g</name>
</gene>
<comment type="caution">
    <text evidence="3">The sequence shown here is derived from an EMBL/GenBank/DDBJ whole genome shotgun (WGS) entry which is preliminary data.</text>
</comment>
<proteinExistence type="predicted"/>
<protein>
    <recommendedName>
        <fullName evidence="2">Sld7 C-terminal domain-containing protein</fullName>
    </recommendedName>
</protein>
<organism evidence="3 4">
    <name type="scientific">Geotrichum candidum</name>
    <name type="common">Oospora lactis</name>
    <name type="synonym">Dipodascus geotrichum</name>
    <dbReference type="NCBI Taxonomy" id="1173061"/>
    <lineage>
        <taxon>Eukaryota</taxon>
        <taxon>Fungi</taxon>
        <taxon>Dikarya</taxon>
        <taxon>Ascomycota</taxon>
        <taxon>Saccharomycotina</taxon>
        <taxon>Dipodascomycetes</taxon>
        <taxon>Dipodascales</taxon>
        <taxon>Dipodascaceae</taxon>
        <taxon>Geotrichum</taxon>
    </lineage>
</organism>
<keyword evidence="4" id="KW-1185">Reference proteome</keyword>
<dbReference type="Proteomes" id="UP000242525">
    <property type="component" value="Unassembled WGS sequence"/>
</dbReference>
<evidence type="ECO:0000313" key="3">
    <source>
        <dbReference type="EMBL" id="CDO54627.1"/>
    </source>
</evidence>
<feature type="region of interest" description="Disordered" evidence="1">
    <location>
        <begin position="84"/>
        <end position="109"/>
    </location>
</feature>
<dbReference type="InterPro" id="IPR041260">
    <property type="entry name" value="Sld7_C"/>
</dbReference>
<evidence type="ECO:0000313" key="4">
    <source>
        <dbReference type="Proteomes" id="UP000242525"/>
    </source>
</evidence>
<evidence type="ECO:0000259" key="2">
    <source>
        <dbReference type="Pfam" id="PF18596"/>
    </source>
</evidence>
<sequence>MTNPPPESIRVLAQAGVQELDLVLALADSSSGSQPNAASASAASLVPVAAVVPLATPLPFYVLDCARHYTGTGPGPDGVWLLALAPRPSNPEHGSTNDDDNDDSISISSSSGSAAAAAHAMLVRRAGALDLWTVLAGPAAAEGLEPPGGLVAESTLTLAPRRTAPRVPSHAPASSSAATFMNTNSTITATAATPAGSPPPLSAAEADALRHTVRAALRLRGLATAGSDELYTQTLVGARYALAMAKQRAAVAGASSSSSSSARRKSTVGLAQVQETVDALLTLFLGE</sequence>
<dbReference type="AlphaFoldDB" id="A0A0J9XBP6"/>
<name>A0A0J9XBP6_GEOCN</name>
<accession>A0A0J9XBP6</accession>
<reference evidence="3" key="1">
    <citation type="submission" date="2014-03" db="EMBL/GenBank/DDBJ databases">
        <authorList>
            <person name="Casaregola S."/>
        </authorList>
    </citation>
    <scope>NUCLEOTIDE SEQUENCE [LARGE SCALE GENOMIC DNA]</scope>
    <source>
        <strain evidence="3">CLIB 918</strain>
    </source>
</reference>
<dbReference type="Pfam" id="PF18596">
    <property type="entry name" value="Sld7_C"/>
    <property type="match status" value="1"/>
</dbReference>